<dbReference type="InterPro" id="IPR001296">
    <property type="entry name" value="Glyco_trans_1"/>
</dbReference>
<dbReference type="InterPro" id="IPR029044">
    <property type="entry name" value="Nucleotide-diphossugar_trans"/>
</dbReference>
<dbReference type="EMBL" id="OW970315">
    <property type="protein sequence ID" value="CAH6237623.1"/>
    <property type="molecule type" value="Genomic_DNA"/>
</dbReference>
<gene>
    <name evidence="4" type="ORF">DAPPPG734_06945</name>
</gene>
<dbReference type="GO" id="GO:0016757">
    <property type="term" value="F:glycosyltransferase activity"/>
    <property type="evidence" value="ECO:0007669"/>
    <property type="project" value="InterPro"/>
</dbReference>
<protein>
    <submittedName>
        <fullName evidence="4">Glycosyltransferase</fullName>
    </submittedName>
</protein>
<name>A0AAN2FB30_ENTAG</name>
<dbReference type="InterPro" id="IPR001173">
    <property type="entry name" value="Glyco_trans_2-like"/>
</dbReference>
<dbReference type="Pfam" id="PF00535">
    <property type="entry name" value="Glycos_transf_2"/>
    <property type="match status" value="1"/>
</dbReference>
<feature type="domain" description="Glycosyl transferase family 1" evidence="2">
    <location>
        <begin position="171"/>
        <end position="293"/>
    </location>
</feature>
<evidence type="ECO:0000259" key="2">
    <source>
        <dbReference type="Pfam" id="PF00534"/>
    </source>
</evidence>
<evidence type="ECO:0000313" key="4">
    <source>
        <dbReference type="EMBL" id="CAH6237623.1"/>
    </source>
</evidence>
<feature type="domain" description="Glycosyltransferase 2-like" evidence="3">
    <location>
        <begin position="362"/>
        <end position="527"/>
    </location>
</feature>
<evidence type="ECO:0000259" key="3">
    <source>
        <dbReference type="Pfam" id="PF00535"/>
    </source>
</evidence>
<sequence>MYEHFSGRFIQVIESLDMYDACSNHVVNIDEYVKNAYGLNSEIYVRHFHPERESLIKFIDHLQTTDDDIILFHFSAYSEHCADKVVSAKGFKVLHYHNITPHYFFEKKSFLYDLCKKGRDQLASIIDKFSFVTGDSFYNIQEIIKLGFPESRTLKLPIIIDDRKLDKLRKVDEVEKNILFVGRICENKCQDKLIEFYSQYRKGNLVNKLFLVGKYDTSSAYYKKVVQLINDLGLKDEVILTGSVSEKELDNYYKNASCFISFSEHEGFGVPLLEASQYQLPVLALNKAAVYETLSGSPGIFNDSIELEGLLTKSLNDNVYRKNLIDYQNDVLTKNNYSSWKGYADSFLSTILPDKDQFKTVSVVICTLNRGDHLDRCLDYLEKSYSNNFEVIVVNGPSTDNTSDVLKKWSHLIKVFDNPVKNLSISRNIGIKAASGDLVAFIDDDAIPFFDWFENLVNYFNSTHSFVAGAGGPTYYAGTLNFQARDIFVDHFGSGIVDPNDNIKNDPEYNRTLLGTNSVFRRDYLIECGGFDEEYDYFLDETDLCFRLIKNGFSINHCADAYLRHEFAQSENRTNKYGYNWYSIVKNTVYFALTYSKVSRSFLIEELESIVKRERVDYIQSGFNKKEISKEECDKYLAEIWRGFDAGLSAANNSPKLLSHESLAPGEFLPFKSQTTDYKRLHIVVVSKEFPPFTRSGGIGTLYYHLVSELLLAGHFVSVIIESDEANVLERGRFKLIALEKQSINHVYIDDSNIANTIVGWSTRVAVEIDSLNEIHPISVVDSCLWDSEVYSFSLINKKLNIPLVVRLVTPLKVANEKNAWNMKAEDVDYLSFFETEIVNNANAVIPISESIKKTFIEKYSPSESVEYHKIHAGIAYWPYYEVSQGYAKLDNFPELSDEKIKNKKKFLFLGRLELRKGIDVLLDAIEKFNLEHSNNNNACFIIAGSSSIDIRSILKDRFKDHGNIVYLGEVNDFDREKIYALSDVVIFPSRYESFGLVPLEAFVHGKPVIASNSGAIPEVVIDNYCGLLFEDGNSQALADKIALLNNDDSEVARLSEGALLRVRELSSYNSAKESIDLYNTLV</sequence>
<dbReference type="SUPFAM" id="SSF53756">
    <property type="entry name" value="UDP-Glycosyltransferase/glycogen phosphorylase"/>
    <property type="match status" value="2"/>
</dbReference>
<evidence type="ECO:0000256" key="1">
    <source>
        <dbReference type="ARBA" id="ARBA00022679"/>
    </source>
</evidence>
<accession>A0AAN2FB30</accession>
<dbReference type="GO" id="GO:0009103">
    <property type="term" value="P:lipopolysaccharide biosynthetic process"/>
    <property type="evidence" value="ECO:0007669"/>
    <property type="project" value="TreeGrafter"/>
</dbReference>
<dbReference type="SUPFAM" id="SSF53448">
    <property type="entry name" value="Nucleotide-diphospho-sugar transferases"/>
    <property type="match status" value="1"/>
</dbReference>
<evidence type="ECO:0000313" key="5">
    <source>
        <dbReference type="Proteomes" id="UP001158961"/>
    </source>
</evidence>
<dbReference type="RefSeq" id="WP_031591341.1">
    <property type="nucleotide sequence ID" value="NZ_JNVA01000012.1"/>
</dbReference>
<dbReference type="Proteomes" id="UP001158961">
    <property type="component" value="Chromosome"/>
</dbReference>
<organism evidence="4 5">
    <name type="scientific">Enterobacter agglomerans</name>
    <name type="common">Erwinia herbicola</name>
    <name type="synonym">Pantoea agglomerans</name>
    <dbReference type="NCBI Taxonomy" id="549"/>
    <lineage>
        <taxon>Bacteria</taxon>
        <taxon>Pseudomonadati</taxon>
        <taxon>Pseudomonadota</taxon>
        <taxon>Gammaproteobacteria</taxon>
        <taxon>Enterobacterales</taxon>
        <taxon>Erwiniaceae</taxon>
        <taxon>Pantoea</taxon>
        <taxon>Pantoea agglomerans group</taxon>
    </lineage>
</organism>
<proteinExistence type="predicted"/>
<dbReference type="CDD" id="cd03801">
    <property type="entry name" value="GT4_PimA-like"/>
    <property type="match status" value="1"/>
</dbReference>
<feature type="domain" description="Glycosyl transferase family 1" evidence="2">
    <location>
        <begin position="900"/>
        <end position="1059"/>
    </location>
</feature>
<dbReference type="PANTHER" id="PTHR46401:SF2">
    <property type="entry name" value="GLYCOSYLTRANSFERASE WBBK-RELATED"/>
    <property type="match status" value="1"/>
</dbReference>
<dbReference type="Pfam" id="PF00534">
    <property type="entry name" value="Glycos_transf_1"/>
    <property type="match status" value="2"/>
</dbReference>
<dbReference type="Gene3D" id="3.40.50.2000">
    <property type="entry name" value="Glycogen Phosphorylase B"/>
    <property type="match status" value="3"/>
</dbReference>
<dbReference type="AlphaFoldDB" id="A0AAN2FB30"/>
<reference evidence="4" key="1">
    <citation type="submission" date="2022-05" db="EMBL/GenBank/DDBJ databases">
        <authorList>
            <person name="Pothier F. J."/>
        </authorList>
    </citation>
    <scope>NUCLEOTIDE SEQUENCE</scope>
    <source>
        <strain evidence="4">DAPP-PG734</strain>
    </source>
</reference>
<keyword evidence="1" id="KW-0808">Transferase</keyword>
<dbReference type="PANTHER" id="PTHR46401">
    <property type="entry name" value="GLYCOSYLTRANSFERASE WBBK-RELATED"/>
    <property type="match status" value="1"/>
</dbReference>
<dbReference type="Gene3D" id="3.90.550.10">
    <property type="entry name" value="Spore Coat Polysaccharide Biosynthesis Protein SpsA, Chain A"/>
    <property type="match status" value="1"/>
</dbReference>